<comment type="caution">
    <text evidence="1">The sequence shown here is derived from an EMBL/GenBank/DDBJ whole genome shotgun (WGS) entry which is preliminary data.</text>
</comment>
<gene>
    <name evidence="1" type="ORF">DWV00_09505</name>
</gene>
<dbReference type="OrthoDB" id="9089727at2"/>
<dbReference type="Proteomes" id="UP000256838">
    <property type="component" value="Unassembled WGS sequence"/>
</dbReference>
<evidence type="ECO:0000313" key="2">
    <source>
        <dbReference type="Proteomes" id="UP000256838"/>
    </source>
</evidence>
<keyword evidence="2" id="KW-1185">Reference proteome</keyword>
<dbReference type="EMBL" id="QRGA01000005">
    <property type="protein sequence ID" value="RDU99334.1"/>
    <property type="molecule type" value="Genomic_DNA"/>
</dbReference>
<protein>
    <submittedName>
        <fullName evidence="1">Uncharacterized protein</fullName>
    </submittedName>
</protein>
<dbReference type="AlphaFoldDB" id="A0A3D8K3A7"/>
<reference evidence="1 2" key="1">
    <citation type="submission" date="2018-08" db="EMBL/GenBank/DDBJ databases">
        <title>Paraburkholderia sp. DHOM06 isolated from forest soil.</title>
        <authorList>
            <person name="Gao Z.-H."/>
            <person name="Qiu L.-H."/>
        </authorList>
    </citation>
    <scope>NUCLEOTIDE SEQUENCE [LARGE SCALE GENOMIC DNA]</scope>
    <source>
        <strain evidence="1 2">DHOM06</strain>
    </source>
</reference>
<proteinExistence type="predicted"/>
<organism evidence="1 2">
    <name type="scientific">Trinickia dinghuensis</name>
    <dbReference type="NCBI Taxonomy" id="2291023"/>
    <lineage>
        <taxon>Bacteria</taxon>
        <taxon>Pseudomonadati</taxon>
        <taxon>Pseudomonadota</taxon>
        <taxon>Betaproteobacteria</taxon>
        <taxon>Burkholderiales</taxon>
        <taxon>Burkholderiaceae</taxon>
        <taxon>Trinickia</taxon>
    </lineage>
</organism>
<name>A0A3D8K3A7_9BURK</name>
<sequence>MFLIQDQHRLPLQSAVAGEGSGVWAIVEQLAPGAMLVLRVSAARARGIPRVIWMELASAASSLDQFIGGGNVLRGSAIVSTRLDRPAEEWHLDPLSEIRVGATEFSELDRRLMTVTQFTTTQGRKFSVPGGFADRYARGRRVWHASSPAADLGP</sequence>
<evidence type="ECO:0000313" key="1">
    <source>
        <dbReference type="EMBL" id="RDU99334.1"/>
    </source>
</evidence>
<accession>A0A3D8K3A7</accession>